<proteinExistence type="predicted"/>
<keyword evidence="2" id="KW-1185">Reference proteome</keyword>
<dbReference type="EMBL" id="KZ805319">
    <property type="protein sequence ID" value="PVI04660.1"/>
    <property type="molecule type" value="Genomic_DNA"/>
</dbReference>
<dbReference type="Proteomes" id="UP000244855">
    <property type="component" value="Unassembled WGS sequence"/>
</dbReference>
<sequence>MLPEHQETVPSRVGLQNLPAELLLQIIGLFANPARCREDFVPLYSLSLTNRRLYHLTIPFLFRVVDNRWYNERRFPEMILRNPRLASEIKYLACLNRPAKPPRIVSVLSRRGWQALSEKAEELGLRNARRFCHLGQAYSLTDFVAVLLLLTPNLECLDVSDDIEFGDTYWGNDSDAAMWMPILEDAGCDQSSLGIRHFQHLHTIRIARGSSRLEPKAESILSLFKLRSLRTLILEKRYLTPAELIQDHEEDSIESSVENLYLLDCQIDSSTVAYMLSLIKALRVFVHEWARIMWPSRIADLGTDARMDHSTLTTALLAQKDSLEYLSIHSGSETRGDEMHATLCDLGEMHKLHFLEVGLENFAAKMKPPASDTTLLNQGIGIAELLPRCLRKLHISIKHLGRNDGFWTTYLAAVTAHCKVKAPALTEVKLFLVHRKPEDETVRPKTFPLVGSIKGATMSIEYLFNSRHQLDKGRRYLSKEVEFRTLMYDFVPPS</sequence>
<protein>
    <recommendedName>
        <fullName evidence="3">F-box domain-containing protein</fullName>
    </recommendedName>
</protein>
<reference evidence="1 2" key="1">
    <citation type="journal article" date="2018" name="Sci. Rep.">
        <title>Comparative genomics provides insights into the lifestyle and reveals functional heterogeneity of dark septate endophytic fungi.</title>
        <authorList>
            <person name="Knapp D.G."/>
            <person name="Nemeth J.B."/>
            <person name="Barry K."/>
            <person name="Hainaut M."/>
            <person name="Henrissat B."/>
            <person name="Johnson J."/>
            <person name="Kuo A."/>
            <person name="Lim J.H.P."/>
            <person name="Lipzen A."/>
            <person name="Nolan M."/>
            <person name="Ohm R.A."/>
            <person name="Tamas L."/>
            <person name="Grigoriev I.V."/>
            <person name="Spatafora J.W."/>
            <person name="Nagy L.G."/>
            <person name="Kovacs G.M."/>
        </authorList>
    </citation>
    <scope>NUCLEOTIDE SEQUENCE [LARGE SCALE GENOMIC DNA]</scope>
    <source>
        <strain evidence="1 2">DSE2036</strain>
    </source>
</reference>
<name>A0A2V1E5W3_9PLEO</name>
<evidence type="ECO:0000313" key="2">
    <source>
        <dbReference type="Proteomes" id="UP000244855"/>
    </source>
</evidence>
<dbReference type="OrthoDB" id="2520703at2759"/>
<dbReference type="AlphaFoldDB" id="A0A2V1E5W3"/>
<gene>
    <name evidence="1" type="ORF">DM02DRAFT_651379</name>
</gene>
<organism evidence="1 2">
    <name type="scientific">Periconia macrospinosa</name>
    <dbReference type="NCBI Taxonomy" id="97972"/>
    <lineage>
        <taxon>Eukaryota</taxon>
        <taxon>Fungi</taxon>
        <taxon>Dikarya</taxon>
        <taxon>Ascomycota</taxon>
        <taxon>Pezizomycotina</taxon>
        <taxon>Dothideomycetes</taxon>
        <taxon>Pleosporomycetidae</taxon>
        <taxon>Pleosporales</taxon>
        <taxon>Massarineae</taxon>
        <taxon>Periconiaceae</taxon>
        <taxon>Periconia</taxon>
    </lineage>
</organism>
<accession>A0A2V1E5W3</accession>
<evidence type="ECO:0008006" key="3">
    <source>
        <dbReference type="Google" id="ProtNLM"/>
    </source>
</evidence>
<evidence type="ECO:0000313" key="1">
    <source>
        <dbReference type="EMBL" id="PVI04660.1"/>
    </source>
</evidence>